<evidence type="ECO:0000256" key="1">
    <source>
        <dbReference type="ARBA" id="ARBA00022603"/>
    </source>
</evidence>
<sequence>MADTRWKFATCALQVMENGICYLISLEGQKTGFYADQRESRHLISSISRDRRVLDVCCYSGGFALNAASGGAKDVIGKIL</sequence>
<dbReference type="GO" id="GO:0032259">
    <property type="term" value="P:methylation"/>
    <property type="evidence" value="ECO:0007669"/>
    <property type="project" value="UniProtKB-KW"/>
</dbReference>
<dbReference type="PANTHER" id="PTHR42873:SF1">
    <property type="entry name" value="S-ADENOSYLMETHIONINE-DEPENDENT METHYLTRANSFERASE DOMAIN-CONTAINING PROTEIN"/>
    <property type="match status" value="1"/>
</dbReference>
<evidence type="ECO:0000256" key="2">
    <source>
        <dbReference type="ARBA" id="ARBA00022679"/>
    </source>
</evidence>
<dbReference type="Proteomes" id="UP000287651">
    <property type="component" value="Unassembled WGS sequence"/>
</dbReference>
<keyword evidence="3" id="KW-0949">S-adenosyl-L-methionine</keyword>
<evidence type="ECO:0000259" key="4">
    <source>
        <dbReference type="Pfam" id="PF10672"/>
    </source>
</evidence>
<dbReference type="Gene3D" id="3.40.50.150">
    <property type="entry name" value="Vaccinia Virus protein VP39"/>
    <property type="match status" value="1"/>
</dbReference>
<evidence type="ECO:0000313" key="5">
    <source>
        <dbReference type="EMBL" id="RRT81196.1"/>
    </source>
</evidence>
<proteinExistence type="predicted"/>
<dbReference type="InterPro" id="IPR029063">
    <property type="entry name" value="SAM-dependent_MTases_sf"/>
</dbReference>
<gene>
    <name evidence="5" type="ORF">B296_00016445</name>
</gene>
<feature type="domain" description="S-adenosylmethionine-dependent methyltransferase" evidence="4">
    <location>
        <begin position="13"/>
        <end position="76"/>
    </location>
</feature>
<protein>
    <recommendedName>
        <fullName evidence="4">S-adenosylmethionine-dependent methyltransferase domain-containing protein</fullName>
    </recommendedName>
</protein>
<accession>A0A427AYL6</accession>
<dbReference type="Pfam" id="PF10672">
    <property type="entry name" value="Methyltrans_SAM"/>
    <property type="match status" value="1"/>
</dbReference>
<dbReference type="SUPFAM" id="SSF53335">
    <property type="entry name" value="S-adenosyl-L-methionine-dependent methyltransferases"/>
    <property type="match status" value="1"/>
</dbReference>
<keyword evidence="1" id="KW-0489">Methyltransferase</keyword>
<dbReference type="InterPro" id="IPR019614">
    <property type="entry name" value="SAM-dep_methyl-trfase"/>
</dbReference>
<dbReference type="EMBL" id="AMZH03000971">
    <property type="protein sequence ID" value="RRT81196.1"/>
    <property type="molecule type" value="Genomic_DNA"/>
</dbReference>
<organism evidence="5 6">
    <name type="scientific">Ensete ventricosum</name>
    <name type="common">Abyssinian banana</name>
    <name type="synonym">Musa ensete</name>
    <dbReference type="NCBI Taxonomy" id="4639"/>
    <lineage>
        <taxon>Eukaryota</taxon>
        <taxon>Viridiplantae</taxon>
        <taxon>Streptophyta</taxon>
        <taxon>Embryophyta</taxon>
        <taxon>Tracheophyta</taxon>
        <taxon>Spermatophyta</taxon>
        <taxon>Magnoliopsida</taxon>
        <taxon>Liliopsida</taxon>
        <taxon>Zingiberales</taxon>
        <taxon>Musaceae</taxon>
        <taxon>Ensete</taxon>
    </lineage>
</organism>
<reference evidence="5 6" key="1">
    <citation type="journal article" date="2014" name="Agronomy (Basel)">
        <title>A Draft Genome Sequence for Ensete ventricosum, the Drought-Tolerant Tree Against Hunger.</title>
        <authorList>
            <person name="Harrison J."/>
            <person name="Moore K.A."/>
            <person name="Paszkiewicz K."/>
            <person name="Jones T."/>
            <person name="Grant M."/>
            <person name="Ambacheew D."/>
            <person name="Muzemil S."/>
            <person name="Studholme D.J."/>
        </authorList>
    </citation>
    <scope>NUCLEOTIDE SEQUENCE [LARGE SCALE GENOMIC DNA]</scope>
</reference>
<dbReference type="GO" id="GO:0008168">
    <property type="term" value="F:methyltransferase activity"/>
    <property type="evidence" value="ECO:0007669"/>
    <property type="project" value="UniProtKB-KW"/>
</dbReference>
<evidence type="ECO:0000256" key="3">
    <source>
        <dbReference type="ARBA" id="ARBA00022691"/>
    </source>
</evidence>
<evidence type="ECO:0000313" key="6">
    <source>
        <dbReference type="Proteomes" id="UP000287651"/>
    </source>
</evidence>
<dbReference type="AlphaFoldDB" id="A0A427AYL6"/>
<comment type="caution">
    <text evidence="5">The sequence shown here is derived from an EMBL/GenBank/DDBJ whole genome shotgun (WGS) entry which is preliminary data.</text>
</comment>
<dbReference type="PANTHER" id="PTHR42873">
    <property type="entry name" value="RIBOSOMAL RNA LARGE SUBUNIT METHYLTRANSFERASE"/>
    <property type="match status" value="1"/>
</dbReference>
<keyword evidence="2" id="KW-0808">Transferase</keyword>
<name>A0A427AYL6_ENSVE</name>